<organism evidence="2 3">
    <name type="scientific">Botryotinia calthae</name>
    <dbReference type="NCBI Taxonomy" id="38488"/>
    <lineage>
        <taxon>Eukaryota</taxon>
        <taxon>Fungi</taxon>
        <taxon>Dikarya</taxon>
        <taxon>Ascomycota</taxon>
        <taxon>Pezizomycotina</taxon>
        <taxon>Leotiomycetes</taxon>
        <taxon>Helotiales</taxon>
        <taxon>Sclerotiniaceae</taxon>
        <taxon>Botryotinia</taxon>
    </lineage>
</organism>
<dbReference type="OrthoDB" id="1939479at2759"/>
<feature type="compositionally biased region" description="Acidic residues" evidence="1">
    <location>
        <begin position="487"/>
        <end position="501"/>
    </location>
</feature>
<dbReference type="EMBL" id="PHWZ01000059">
    <property type="protein sequence ID" value="TEY76391.1"/>
    <property type="molecule type" value="Genomic_DNA"/>
</dbReference>
<sequence length="647" mass="74864">MANEWKFRSRMPTTCIARISQAPPIPPQRIAKRKRITRVITSDACKESGIINGLRKKYEIDLEHPPHYPPKITLPQPPIPRPEPDVLDSKIRSEMERRQFEPMTRDWVWRVLSEMYKVDEKLWGKWAVDLDGVKLAKGDWRYLLKSHYNAWNENGMMEEQELGHVTNTIADLYVYLACDYRNRAIARTLKSGDLAGDAPTKQKISSIIIDSDKLYWDQNKGRVFKEGVDEKGKPIMRLRQQDFPKAWEKTMKELAQYDDETIANLDYIVIPHEYGAFHTQCIGIAPKQRFIFHIDNSGLSKAKFANTLEDNYGSYYHSFFQMCLLEAIIYTRFEKGEIDTAEWPLYGQWSYRTDHQTVQYRTTDNSPNATRQNDTYNCALNTMTSAVNLIFGYDMSCYVSGKDLSPIPGLTGKRIRVAAEFLNGGFNYPFNYPLFKIPTGLQELIIDETYKQNIRPAPPTVKVRRAMDGTIIDVYDGENTEERADLDTEEGEEGEEGEQGEVIEPQAEARTKVKKSTRYKKVKWHGQPALDWDPIEPAPSGPGSTDDDLPIRTLWPVQMDPTRTGKCGIVYPITNPRFSNPIYDDVFECKKAAQFNNMEGWEMWEDMPLYLFKRWMENVMAGREHEELAPWVKVLKLDAPVFSETKY</sequence>
<evidence type="ECO:0000313" key="3">
    <source>
        <dbReference type="Proteomes" id="UP000297299"/>
    </source>
</evidence>
<name>A0A4Y8DAI4_9HELO</name>
<reference evidence="2 3" key="1">
    <citation type="submission" date="2017-11" db="EMBL/GenBank/DDBJ databases">
        <title>Comparative genomics of Botrytis spp.</title>
        <authorList>
            <person name="Valero-Jimenez C.A."/>
            <person name="Tapia P."/>
            <person name="Veloso J."/>
            <person name="Silva-Moreno E."/>
            <person name="Staats M."/>
            <person name="Valdes J.H."/>
            <person name="Van Kan J.A.L."/>
        </authorList>
    </citation>
    <scope>NUCLEOTIDE SEQUENCE [LARGE SCALE GENOMIC DNA]</scope>
    <source>
        <strain evidence="2 3">MUCL2830</strain>
    </source>
</reference>
<feature type="region of interest" description="Disordered" evidence="1">
    <location>
        <begin position="479"/>
        <end position="510"/>
    </location>
</feature>
<evidence type="ECO:0000256" key="1">
    <source>
        <dbReference type="SAM" id="MobiDB-lite"/>
    </source>
</evidence>
<dbReference type="Proteomes" id="UP000297299">
    <property type="component" value="Unassembled WGS sequence"/>
</dbReference>
<gene>
    <name evidence="2" type="ORF">BOTCAL_0059g00210</name>
</gene>
<evidence type="ECO:0000313" key="2">
    <source>
        <dbReference type="EMBL" id="TEY76391.1"/>
    </source>
</evidence>
<feature type="region of interest" description="Disordered" evidence="1">
    <location>
        <begin position="530"/>
        <end position="549"/>
    </location>
</feature>
<protein>
    <submittedName>
        <fullName evidence="2">Uncharacterized protein</fullName>
    </submittedName>
</protein>
<keyword evidence="3" id="KW-1185">Reference proteome</keyword>
<dbReference type="AlphaFoldDB" id="A0A4Y8DAI4"/>
<accession>A0A4Y8DAI4</accession>
<dbReference type="STRING" id="38488.A0A4Y8DAI4"/>
<comment type="caution">
    <text evidence="2">The sequence shown here is derived from an EMBL/GenBank/DDBJ whole genome shotgun (WGS) entry which is preliminary data.</text>
</comment>
<proteinExistence type="predicted"/>